<organism evidence="2 3">
    <name type="scientific">Cyclotella atomus</name>
    <dbReference type="NCBI Taxonomy" id="382360"/>
    <lineage>
        <taxon>Eukaryota</taxon>
        <taxon>Sar</taxon>
        <taxon>Stramenopiles</taxon>
        <taxon>Ochrophyta</taxon>
        <taxon>Bacillariophyta</taxon>
        <taxon>Coscinodiscophyceae</taxon>
        <taxon>Thalassiosirophycidae</taxon>
        <taxon>Stephanodiscales</taxon>
        <taxon>Stephanodiscaceae</taxon>
        <taxon>Cyclotella</taxon>
    </lineage>
</organism>
<dbReference type="Proteomes" id="UP001530400">
    <property type="component" value="Unassembled WGS sequence"/>
</dbReference>
<comment type="caution">
    <text evidence="2">The sequence shown here is derived from an EMBL/GenBank/DDBJ whole genome shotgun (WGS) entry which is preliminary data.</text>
</comment>
<dbReference type="EMBL" id="JALLPJ020000104">
    <property type="protein sequence ID" value="KAL3802288.1"/>
    <property type="molecule type" value="Genomic_DNA"/>
</dbReference>
<feature type="region of interest" description="Disordered" evidence="1">
    <location>
        <begin position="106"/>
        <end position="141"/>
    </location>
</feature>
<keyword evidence="3" id="KW-1185">Reference proteome</keyword>
<evidence type="ECO:0000313" key="3">
    <source>
        <dbReference type="Proteomes" id="UP001530400"/>
    </source>
</evidence>
<sequence>MSSIPSIKDYIDQRRRCSLPDAADITSATTAENGDVLLTIRVSEKEKEDEAVDTSGFEYDTLDKLRVQDPFLYYSIKNDLRRRSSCASEADVGAGVLSTSDSFEEASASNASSVTQHSSRGPARRTSMPNMNSSPSQARRHSLMAATNIVKRQRRLSTETHPSLMYESMFADLDLDESEEIKLDEVEEEDLLCFIKDDSM</sequence>
<feature type="compositionally biased region" description="Polar residues" evidence="1">
    <location>
        <begin position="127"/>
        <end position="137"/>
    </location>
</feature>
<protein>
    <submittedName>
        <fullName evidence="2">Uncharacterized protein</fullName>
    </submittedName>
</protein>
<evidence type="ECO:0000313" key="2">
    <source>
        <dbReference type="EMBL" id="KAL3802288.1"/>
    </source>
</evidence>
<evidence type="ECO:0000256" key="1">
    <source>
        <dbReference type="SAM" id="MobiDB-lite"/>
    </source>
</evidence>
<name>A0ABD3QQ75_9STRA</name>
<gene>
    <name evidence="2" type="ORF">ACHAWO_002136</name>
</gene>
<proteinExistence type="predicted"/>
<reference evidence="2 3" key="1">
    <citation type="submission" date="2024-10" db="EMBL/GenBank/DDBJ databases">
        <title>Updated reference genomes for cyclostephanoid diatoms.</title>
        <authorList>
            <person name="Roberts W.R."/>
            <person name="Alverson A.J."/>
        </authorList>
    </citation>
    <scope>NUCLEOTIDE SEQUENCE [LARGE SCALE GENOMIC DNA]</scope>
    <source>
        <strain evidence="2 3">AJA010-31</strain>
    </source>
</reference>
<dbReference type="AlphaFoldDB" id="A0ABD3QQ75"/>
<accession>A0ABD3QQ75</accession>